<comment type="caution">
    <text evidence="3">The sequence shown here is derived from an EMBL/GenBank/DDBJ whole genome shotgun (WGS) entry which is preliminary data.</text>
</comment>
<feature type="domain" description="C2H2-type" evidence="2">
    <location>
        <begin position="33"/>
        <end position="59"/>
    </location>
</feature>
<dbReference type="SMART" id="SM00355">
    <property type="entry name" value="ZnF_C2H2"/>
    <property type="match status" value="2"/>
</dbReference>
<dbReference type="EMBL" id="VDMD01000039">
    <property type="protein sequence ID" value="TRM58120.1"/>
    <property type="molecule type" value="Genomic_DNA"/>
</dbReference>
<dbReference type="Proteomes" id="UP000320762">
    <property type="component" value="Unassembled WGS sequence"/>
</dbReference>
<sequence>MPIGTAGGYRPRVGQSLLRDQAINGRRETEPKYICHCGQTFTSASHLRDHDERHRNEMQCPCDASGCSMRFNTKGDLRSHIRNKHQAPLTRR</sequence>
<dbReference type="Gene3D" id="3.30.160.60">
    <property type="entry name" value="Classic Zinc Finger"/>
    <property type="match status" value="1"/>
</dbReference>
<keyword evidence="1" id="KW-0862">Zinc</keyword>
<evidence type="ECO:0000313" key="3">
    <source>
        <dbReference type="EMBL" id="TRM58120.1"/>
    </source>
</evidence>
<protein>
    <recommendedName>
        <fullName evidence="2">C2H2-type domain-containing protein</fullName>
    </recommendedName>
</protein>
<evidence type="ECO:0000256" key="1">
    <source>
        <dbReference type="PROSITE-ProRule" id="PRU00042"/>
    </source>
</evidence>
<dbReference type="InterPro" id="IPR036236">
    <property type="entry name" value="Znf_C2H2_sf"/>
</dbReference>
<evidence type="ECO:0000259" key="2">
    <source>
        <dbReference type="PROSITE" id="PS50157"/>
    </source>
</evidence>
<dbReference type="OrthoDB" id="1405595at2759"/>
<evidence type="ECO:0000313" key="4">
    <source>
        <dbReference type="Proteomes" id="UP000320762"/>
    </source>
</evidence>
<gene>
    <name evidence="3" type="ORF">BD626DRAFT_512870</name>
</gene>
<dbReference type="PROSITE" id="PS00028">
    <property type="entry name" value="ZINC_FINGER_C2H2_1"/>
    <property type="match status" value="1"/>
</dbReference>
<dbReference type="SUPFAM" id="SSF57667">
    <property type="entry name" value="beta-beta-alpha zinc fingers"/>
    <property type="match status" value="1"/>
</dbReference>
<dbReference type="AlphaFoldDB" id="A0A550BZZ5"/>
<accession>A0A550BZZ5</accession>
<dbReference type="PROSITE" id="PS50157">
    <property type="entry name" value="ZINC_FINGER_C2H2_2"/>
    <property type="match status" value="1"/>
</dbReference>
<organism evidence="3 4">
    <name type="scientific">Schizophyllum amplum</name>
    <dbReference type="NCBI Taxonomy" id="97359"/>
    <lineage>
        <taxon>Eukaryota</taxon>
        <taxon>Fungi</taxon>
        <taxon>Dikarya</taxon>
        <taxon>Basidiomycota</taxon>
        <taxon>Agaricomycotina</taxon>
        <taxon>Agaricomycetes</taxon>
        <taxon>Agaricomycetidae</taxon>
        <taxon>Agaricales</taxon>
        <taxon>Schizophyllaceae</taxon>
        <taxon>Schizophyllum</taxon>
    </lineage>
</organism>
<keyword evidence="1" id="KW-0479">Metal-binding</keyword>
<keyword evidence="4" id="KW-1185">Reference proteome</keyword>
<keyword evidence="1" id="KW-0863">Zinc-finger</keyword>
<reference evidence="3 4" key="1">
    <citation type="journal article" date="2019" name="New Phytol.">
        <title>Comparative genomics reveals unique wood-decay strategies and fruiting body development in the Schizophyllaceae.</title>
        <authorList>
            <person name="Almasi E."/>
            <person name="Sahu N."/>
            <person name="Krizsan K."/>
            <person name="Balint B."/>
            <person name="Kovacs G.M."/>
            <person name="Kiss B."/>
            <person name="Cseklye J."/>
            <person name="Drula E."/>
            <person name="Henrissat B."/>
            <person name="Nagy I."/>
            <person name="Chovatia M."/>
            <person name="Adam C."/>
            <person name="LaButti K."/>
            <person name="Lipzen A."/>
            <person name="Riley R."/>
            <person name="Grigoriev I.V."/>
            <person name="Nagy L.G."/>
        </authorList>
    </citation>
    <scope>NUCLEOTIDE SEQUENCE [LARGE SCALE GENOMIC DNA]</scope>
    <source>
        <strain evidence="3 4">NL-1724</strain>
    </source>
</reference>
<name>A0A550BZZ5_9AGAR</name>
<dbReference type="Pfam" id="PF00096">
    <property type="entry name" value="zf-C2H2"/>
    <property type="match status" value="1"/>
</dbReference>
<dbReference type="InterPro" id="IPR013087">
    <property type="entry name" value="Znf_C2H2_type"/>
</dbReference>
<dbReference type="GO" id="GO:0008270">
    <property type="term" value="F:zinc ion binding"/>
    <property type="evidence" value="ECO:0007669"/>
    <property type="project" value="UniProtKB-KW"/>
</dbReference>
<proteinExistence type="predicted"/>